<proteinExistence type="predicted"/>
<dbReference type="EMBL" id="LQMT02000037">
    <property type="protein sequence ID" value="ONF63306.1"/>
    <property type="molecule type" value="Genomic_DNA"/>
</dbReference>
<evidence type="ECO:0000256" key="3">
    <source>
        <dbReference type="ARBA" id="ARBA00022989"/>
    </source>
</evidence>
<keyword evidence="3 5" id="KW-1133">Transmembrane helix</keyword>
<comment type="subcellular location">
    <subcellularLocation>
        <location evidence="1">Cell membrane</location>
        <topology evidence="1">Multi-pass membrane protein</topology>
    </subcellularLocation>
</comment>
<dbReference type="InterPro" id="IPR051788">
    <property type="entry name" value="MFS_Transporter"/>
</dbReference>
<feature type="transmembrane region" description="Helical" evidence="5">
    <location>
        <begin position="294"/>
        <end position="316"/>
    </location>
</feature>
<feature type="transmembrane region" description="Helical" evidence="5">
    <location>
        <begin position="237"/>
        <end position="257"/>
    </location>
</feature>
<reference evidence="7 8" key="1">
    <citation type="submission" date="2016-12" db="EMBL/GenBank/DDBJ databases">
        <title>Amycolatopsis keratiniphila subsp. keratiniphila genome sequencing and assembly.</title>
        <authorList>
            <person name="Mayilraj S."/>
            <person name="Kaur N."/>
        </authorList>
    </citation>
    <scope>NUCLEOTIDE SEQUENCE [LARGE SCALE GENOMIC DNA]</scope>
    <source>
        <strain evidence="7 8">DSM 44409</strain>
    </source>
</reference>
<evidence type="ECO:0000256" key="5">
    <source>
        <dbReference type="SAM" id="Phobius"/>
    </source>
</evidence>
<dbReference type="PANTHER" id="PTHR23514">
    <property type="entry name" value="BYPASS OF STOP CODON PROTEIN 6"/>
    <property type="match status" value="1"/>
</dbReference>
<feature type="transmembrane region" description="Helical" evidence="5">
    <location>
        <begin position="46"/>
        <end position="68"/>
    </location>
</feature>
<dbReference type="Pfam" id="PF07690">
    <property type="entry name" value="MFS_1"/>
    <property type="match status" value="1"/>
</dbReference>
<dbReference type="InterPro" id="IPR011701">
    <property type="entry name" value="MFS"/>
</dbReference>
<evidence type="ECO:0000313" key="7">
    <source>
        <dbReference type="EMBL" id="ONF63306.1"/>
    </source>
</evidence>
<feature type="transmembrane region" description="Helical" evidence="5">
    <location>
        <begin position="75"/>
        <end position="93"/>
    </location>
</feature>
<gene>
    <name evidence="7" type="ORF">AVR91_0234725</name>
</gene>
<evidence type="ECO:0000256" key="1">
    <source>
        <dbReference type="ARBA" id="ARBA00004651"/>
    </source>
</evidence>
<evidence type="ECO:0000256" key="2">
    <source>
        <dbReference type="ARBA" id="ARBA00022692"/>
    </source>
</evidence>
<keyword evidence="4 5" id="KW-0472">Membrane</keyword>
<feature type="transmembrane region" description="Helical" evidence="5">
    <location>
        <begin position="200"/>
        <end position="217"/>
    </location>
</feature>
<dbReference type="PANTHER" id="PTHR23514:SF13">
    <property type="entry name" value="INNER MEMBRANE PROTEIN YBJJ"/>
    <property type="match status" value="1"/>
</dbReference>
<feature type="transmembrane region" description="Helical" evidence="5">
    <location>
        <begin position="7"/>
        <end position="26"/>
    </location>
</feature>
<dbReference type="GO" id="GO:0005886">
    <property type="term" value="C:plasma membrane"/>
    <property type="evidence" value="ECO:0007669"/>
    <property type="project" value="UniProtKB-SubCell"/>
</dbReference>
<dbReference type="Proteomes" id="UP000076660">
    <property type="component" value="Unassembled WGS sequence"/>
</dbReference>
<sequence length="382" mass="37830">MVAVITAAPRASTVFAGFAAYGALWGPYLSMLPDVRHATGAGEAQLGAALLIGALAAMPAMFAVGRLLDRFGRPVAVSTFAGFALIAPTPALAGSVPALFLTLGLFGFGSGACNVVVVALAASAEAGDGPRVMNRAHALFSIGLLTCSLGTGAARTAGVPAEVIALTLSALVVFGAIVARNSVPGRLVRQGREPGRRLRLGPAVLLLCLLAALAMVVESGVQQWSAVFLADVTRAPVGISAAAPGIFAAGMALGRFGGHWLSGRASDRLVLLTSGALSGVGVLMLSMADAPVHGLLGTAVVGGAISVSTPTVYGLIGRGATAEDRGAVIGSAASLASVGLLLGPAVVGQIAGHTDLRVAIAALSVASVAVCLLALRVPARNQ</sequence>
<protein>
    <submittedName>
        <fullName evidence="7">MFS transporter</fullName>
    </submittedName>
</protein>
<organism evidence="7 8">
    <name type="scientific">Amycolatopsis keratiniphila subsp. keratiniphila</name>
    <dbReference type="NCBI Taxonomy" id="227715"/>
    <lineage>
        <taxon>Bacteria</taxon>
        <taxon>Bacillati</taxon>
        <taxon>Actinomycetota</taxon>
        <taxon>Actinomycetes</taxon>
        <taxon>Pseudonocardiales</taxon>
        <taxon>Pseudonocardiaceae</taxon>
        <taxon>Amycolatopsis</taxon>
        <taxon>Amycolatopsis japonica group</taxon>
    </lineage>
</organism>
<name>A0A1W2LKN9_9PSEU</name>
<evidence type="ECO:0000256" key="4">
    <source>
        <dbReference type="ARBA" id="ARBA00023136"/>
    </source>
</evidence>
<dbReference type="AlphaFoldDB" id="A0A1W2LKN9"/>
<feature type="transmembrane region" description="Helical" evidence="5">
    <location>
        <begin position="99"/>
        <end position="124"/>
    </location>
</feature>
<dbReference type="InterPro" id="IPR036259">
    <property type="entry name" value="MFS_trans_sf"/>
</dbReference>
<dbReference type="OrthoDB" id="3629425at2"/>
<feature type="domain" description="Major facilitator superfamily (MFS) profile" evidence="6">
    <location>
        <begin position="204"/>
        <end position="382"/>
    </location>
</feature>
<feature type="transmembrane region" description="Helical" evidence="5">
    <location>
        <begin position="356"/>
        <end position="375"/>
    </location>
</feature>
<dbReference type="SUPFAM" id="SSF103473">
    <property type="entry name" value="MFS general substrate transporter"/>
    <property type="match status" value="1"/>
</dbReference>
<dbReference type="RefSeq" id="WP_063272319.1">
    <property type="nucleotide sequence ID" value="NZ_LQMT02000037.1"/>
</dbReference>
<dbReference type="InterPro" id="IPR020846">
    <property type="entry name" value="MFS_dom"/>
</dbReference>
<comment type="caution">
    <text evidence="7">The sequence shown here is derived from an EMBL/GenBank/DDBJ whole genome shotgun (WGS) entry which is preliminary data.</text>
</comment>
<dbReference type="Gene3D" id="1.20.1250.20">
    <property type="entry name" value="MFS general substrate transporter like domains"/>
    <property type="match status" value="2"/>
</dbReference>
<accession>A0A1W2LKN9</accession>
<feature type="transmembrane region" description="Helical" evidence="5">
    <location>
        <begin position="269"/>
        <end position="288"/>
    </location>
</feature>
<dbReference type="PROSITE" id="PS50850">
    <property type="entry name" value="MFS"/>
    <property type="match status" value="1"/>
</dbReference>
<feature type="transmembrane region" description="Helical" evidence="5">
    <location>
        <begin position="136"/>
        <end position="154"/>
    </location>
</feature>
<dbReference type="GO" id="GO:0022857">
    <property type="term" value="F:transmembrane transporter activity"/>
    <property type="evidence" value="ECO:0007669"/>
    <property type="project" value="InterPro"/>
</dbReference>
<feature type="transmembrane region" description="Helical" evidence="5">
    <location>
        <begin position="160"/>
        <end position="179"/>
    </location>
</feature>
<feature type="transmembrane region" description="Helical" evidence="5">
    <location>
        <begin position="328"/>
        <end position="350"/>
    </location>
</feature>
<evidence type="ECO:0000259" key="6">
    <source>
        <dbReference type="PROSITE" id="PS50850"/>
    </source>
</evidence>
<evidence type="ECO:0000313" key="8">
    <source>
        <dbReference type="Proteomes" id="UP000076660"/>
    </source>
</evidence>
<keyword evidence="2 5" id="KW-0812">Transmembrane</keyword>